<evidence type="ECO:0000256" key="1">
    <source>
        <dbReference type="SAM" id="SignalP"/>
    </source>
</evidence>
<reference evidence="2 3" key="1">
    <citation type="journal article" date="2016" name="Int. J. Syst. Evol. Microbiol.">
        <title>Panacibacter ginsenosidivorans gen. nov., sp. nov., with ginsenoside converting activity isolated from soil of a ginseng field.</title>
        <authorList>
            <person name="Siddiqi M.Z."/>
            <person name="Muhammad Shafi S."/>
            <person name="Choi K.D."/>
            <person name="Im W.T."/>
        </authorList>
    </citation>
    <scope>NUCLEOTIDE SEQUENCE [LARGE SCALE GENOMIC DNA]</scope>
    <source>
        <strain evidence="2 3">Gsoil1550</strain>
    </source>
</reference>
<sequence length="154" mass="17271">MKSILRLSTLAILSAFFFSSCVKEVTVAVTTESPITGSWVLNSAAEGDSKGWSPFYTGLENGVFTMYNNGSVRYDDADVSMSGQWYITTTTGAFFDEYGSYYNDTHQALQLHLSDPYTHSAIDLNFDNVDFYNSSFVATYFNGTLIERYSFGRY</sequence>
<protein>
    <recommendedName>
        <fullName evidence="4">Lipocalin-like domain-containing protein</fullName>
    </recommendedName>
</protein>
<dbReference type="EMBL" id="CP042435">
    <property type="protein sequence ID" value="QEC69474.1"/>
    <property type="molecule type" value="Genomic_DNA"/>
</dbReference>
<evidence type="ECO:0008006" key="4">
    <source>
        <dbReference type="Google" id="ProtNLM"/>
    </source>
</evidence>
<accession>A0A5B8VDD4</accession>
<feature type="signal peptide" evidence="1">
    <location>
        <begin position="1"/>
        <end position="22"/>
    </location>
</feature>
<keyword evidence="1" id="KW-0732">Signal</keyword>
<keyword evidence="3" id="KW-1185">Reference proteome</keyword>
<feature type="chain" id="PRO_5023045637" description="Lipocalin-like domain-containing protein" evidence="1">
    <location>
        <begin position="23"/>
        <end position="154"/>
    </location>
</feature>
<name>A0A5B8VDD4_9BACT</name>
<dbReference type="PROSITE" id="PS51257">
    <property type="entry name" value="PROKAR_LIPOPROTEIN"/>
    <property type="match status" value="1"/>
</dbReference>
<dbReference type="KEGG" id="pgin:FRZ67_20005"/>
<evidence type="ECO:0000313" key="3">
    <source>
        <dbReference type="Proteomes" id="UP000321533"/>
    </source>
</evidence>
<dbReference type="OrthoDB" id="668875at2"/>
<gene>
    <name evidence="2" type="ORF">FRZ67_20005</name>
</gene>
<dbReference type="RefSeq" id="WP_147192351.1">
    <property type="nucleotide sequence ID" value="NZ_CP042435.1"/>
</dbReference>
<evidence type="ECO:0000313" key="2">
    <source>
        <dbReference type="EMBL" id="QEC69474.1"/>
    </source>
</evidence>
<organism evidence="2 3">
    <name type="scientific">Panacibacter ginsenosidivorans</name>
    <dbReference type="NCBI Taxonomy" id="1813871"/>
    <lineage>
        <taxon>Bacteria</taxon>
        <taxon>Pseudomonadati</taxon>
        <taxon>Bacteroidota</taxon>
        <taxon>Chitinophagia</taxon>
        <taxon>Chitinophagales</taxon>
        <taxon>Chitinophagaceae</taxon>
        <taxon>Panacibacter</taxon>
    </lineage>
</organism>
<dbReference type="Proteomes" id="UP000321533">
    <property type="component" value="Chromosome"/>
</dbReference>
<proteinExistence type="predicted"/>
<dbReference type="AlphaFoldDB" id="A0A5B8VDD4"/>